<dbReference type="AlphaFoldDB" id="A0A9X1IK78"/>
<dbReference type="InterPro" id="IPR032466">
    <property type="entry name" value="Metal_Hydrolase"/>
</dbReference>
<comment type="caution">
    <text evidence="5">The sequence shown here is derived from an EMBL/GenBank/DDBJ whole genome shotgun (WGS) entry which is preliminary data.</text>
</comment>
<dbReference type="EMBL" id="JAJATW010000001">
    <property type="protein sequence ID" value="MCB5160367.1"/>
    <property type="molecule type" value="Genomic_DNA"/>
</dbReference>
<dbReference type="NCBIfam" id="TIGR00010">
    <property type="entry name" value="YchF/TatD family DNA exonuclease"/>
    <property type="match status" value="1"/>
</dbReference>
<dbReference type="Gene3D" id="3.20.20.140">
    <property type="entry name" value="Metal-dependent hydrolases"/>
    <property type="match status" value="1"/>
</dbReference>
<protein>
    <submittedName>
        <fullName evidence="5">TatD family hydrolase</fullName>
    </submittedName>
</protein>
<dbReference type="RefSeq" id="WP_226752754.1">
    <property type="nucleotide sequence ID" value="NZ_JAJATW010000001.1"/>
</dbReference>
<dbReference type="Pfam" id="PF01026">
    <property type="entry name" value="TatD_DNase"/>
    <property type="match status" value="1"/>
</dbReference>
<dbReference type="PANTHER" id="PTHR46124:SF2">
    <property type="entry name" value="D-AMINOACYL-TRNA DEACYLASE"/>
    <property type="match status" value="1"/>
</dbReference>
<dbReference type="CDD" id="cd01310">
    <property type="entry name" value="TatD_DNAse"/>
    <property type="match status" value="1"/>
</dbReference>
<dbReference type="PANTHER" id="PTHR46124">
    <property type="entry name" value="D-AMINOACYL-TRNA DEACYLASE"/>
    <property type="match status" value="1"/>
</dbReference>
<evidence type="ECO:0000313" key="5">
    <source>
        <dbReference type="EMBL" id="MCB5160367.1"/>
    </source>
</evidence>
<name>A0A9X1IK78_9GAMM</name>
<evidence type="ECO:0000256" key="4">
    <source>
        <dbReference type="PIRSR" id="PIRSR005902-1"/>
    </source>
</evidence>
<accession>A0A9X1IK78</accession>
<evidence type="ECO:0000313" key="6">
    <source>
        <dbReference type="Proteomes" id="UP001139095"/>
    </source>
</evidence>
<dbReference type="GO" id="GO:0016788">
    <property type="term" value="F:hydrolase activity, acting on ester bonds"/>
    <property type="evidence" value="ECO:0007669"/>
    <property type="project" value="InterPro"/>
</dbReference>
<evidence type="ECO:0000256" key="3">
    <source>
        <dbReference type="ARBA" id="ARBA00022801"/>
    </source>
</evidence>
<gene>
    <name evidence="5" type="ORF">LG368_00315</name>
</gene>
<dbReference type="InterPro" id="IPR015991">
    <property type="entry name" value="TatD/YcfH-like"/>
</dbReference>
<dbReference type="GO" id="GO:0046872">
    <property type="term" value="F:metal ion binding"/>
    <property type="evidence" value="ECO:0007669"/>
    <property type="project" value="UniProtKB-KW"/>
</dbReference>
<feature type="binding site" evidence="4">
    <location>
        <position position="206"/>
    </location>
    <ligand>
        <name>a divalent metal cation</name>
        <dbReference type="ChEBI" id="CHEBI:60240"/>
        <label>1</label>
    </ligand>
</feature>
<dbReference type="SUPFAM" id="SSF51556">
    <property type="entry name" value="Metallo-dependent hydrolases"/>
    <property type="match status" value="1"/>
</dbReference>
<dbReference type="InterPro" id="IPR018228">
    <property type="entry name" value="DNase_TatD-rel_CS"/>
</dbReference>
<feature type="binding site" evidence="4">
    <location>
        <position position="6"/>
    </location>
    <ligand>
        <name>a divalent metal cation</name>
        <dbReference type="ChEBI" id="CHEBI:60240"/>
        <label>1</label>
    </ligand>
</feature>
<dbReference type="GO" id="GO:0004536">
    <property type="term" value="F:DNA nuclease activity"/>
    <property type="evidence" value="ECO:0007669"/>
    <property type="project" value="InterPro"/>
</dbReference>
<keyword evidence="2 4" id="KW-0479">Metal-binding</keyword>
<sequence length="273" mass="30316">MLIDTHCHLDMLDLTPYNHDLHAALDAAYQQGVRQLLSISVDLKNMETILGFTQRAGVYASCGVHPLHSEGLITDGHLLRQHAANSRIIAIGETGLDYFYEASEEAHEAQQVSFMHHLKTAGELGLPVIVHTRSAKNDTLSLIRQHGNPNTAGVLHCFTEDYDMAKAALDENYLISISGIVTFKTATDLKETVKKLPLESLIVETDAPYLAPVPHRGKKNEPKYVSEVAQYVADLKGIRYEALLEATAQNFHRVFSQANPQDQLQLVSQKETH</sequence>
<evidence type="ECO:0000256" key="2">
    <source>
        <dbReference type="ARBA" id="ARBA00022723"/>
    </source>
</evidence>
<proteinExistence type="inferred from homology"/>
<organism evidence="5 6">
    <name type="scientific">Marinomonas algarum</name>
    <dbReference type="NCBI Taxonomy" id="2883105"/>
    <lineage>
        <taxon>Bacteria</taxon>
        <taxon>Pseudomonadati</taxon>
        <taxon>Pseudomonadota</taxon>
        <taxon>Gammaproteobacteria</taxon>
        <taxon>Oceanospirillales</taxon>
        <taxon>Oceanospirillaceae</taxon>
        <taxon>Marinomonas</taxon>
    </lineage>
</organism>
<evidence type="ECO:0000256" key="1">
    <source>
        <dbReference type="ARBA" id="ARBA00009275"/>
    </source>
</evidence>
<keyword evidence="6" id="KW-1185">Reference proteome</keyword>
<dbReference type="PIRSF" id="PIRSF005902">
    <property type="entry name" value="DNase_TatD"/>
    <property type="match status" value="1"/>
</dbReference>
<feature type="binding site" evidence="4">
    <location>
        <position position="93"/>
    </location>
    <ligand>
        <name>a divalent metal cation</name>
        <dbReference type="ChEBI" id="CHEBI:60240"/>
        <label>1</label>
    </ligand>
</feature>
<comment type="similarity">
    <text evidence="1">Belongs to the metallo-dependent hydrolases superfamily. TatD-type hydrolase family.</text>
</comment>
<dbReference type="Proteomes" id="UP001139095">
    <property type="component" value="Unassembled WGS sequence"/>
</dbReference>
<dbReference type="GO" id="GO:0005829">
    <property type="term" value="C:cytosol"/>
    <property type="evidence" value="ECO:0007669"/>
    <property type="project" value="TreeGrafter"/>
</dbReference>
<dbReference type="PROSITE" id="PS01091">
    <property type="entry name" value="TATD_3"/>
    <property type="match status" value="1"/>
</dbReference>
<feature type="binding site" evidence="4">
    <location>
        <position position="8"/>
    </location>
    <ligand>
        <name>a divalent metal cation</name>
        <dbReference type="ChEBI" id="CHEBI:60240"/>
        <label>1</label>
    </ligand>
</feature>
<dbReference type="FunFam" id="3.20.20.140:FF:000005">
    <property type="entry name" value="TatD family hydrolase"/>
    <property type="match status" value="1"/>
</dbReference>
<dbReference type="InterPro" id="IPR001130">
    <property type="entry name" value="TatD-like"/>
</dbReference>
<feature type="binding site" evidence="4">
    <location>
        <position position="131"/>
    </location>
    <ligand>
        <name>a divalent metal cation</name>
        <dbReference type="ChEBI" id="CHEBI:60240"/>
        <label>2</label>
    </ligand>
</feature>
<reference evidence="5" key="1">
    <citation type="submission" date="2021-10" db="EMBL/GenBank/DDBJ databases">
        <title>Marinomonas pontica sp. nov., isolated from the Black Sea.</title>
        <authorList>
            <person name="Zhao L.-H."/>
            <person name="Xue J.-H."/>
        </authorList>
    </citation>
    <scope>NUCLEOTIDE SEQUENCE</scope>
    <source>
        <strain evidence="5">E8</strain>
    </source>
</reference>
<dbReference type="PROSITE" id="PS01137">
    <property type="entry name" value="TATD_1"/>
    <property type="match status" value="1"/>
</dbReference>
<feature type="binding site" evidence="4">
    <location>
        <position position="156"/>
    </location>
    <ligand>
        <name>a divalent metal cation</name>
        <dbReference type="ChEBI" id="CHEBI:60240"/>
        <label>2</label>
    </ligand>
</feature>
<keyword evidence="3 5" id="KW-0378">Hydrolase</keyword>